<sequence length="521" mass="60039">MIKIINVDEENIFENSSNDQISFQFMSWKQLDTALNNNNKNLSFSGEEEKESMFPDYILLSQINQNDVLTENIVNKLLKKHWPIQLLYDISVTKNQELLSILNENRAIKVDLSDINYFLEEAQKYLFNGQEGSKLSVGNTLMRRHQENQLNILGHVNTVFEGIWGQQFKQIYTWRYNYIFQENKVIELWLEYESEQEVEIILNITRISSDGQNIIQTTSLSETDLQNPYVITSFNPGEYLSASVSARGKGQVKLGQLHIRRSRKALGTFFVGGKRIVSENRQELMTYFHPGDRKPPLNVYFSGYRSAEGFEGNFMMRDLSAPYLLVTDPRLEGGSFYMGKRDIGENLIQTIKSTLKELDFTESQLVLSGLSMGTFGALYYAADLQPHAVIIGKPLVNIGDVAYHEHTIRPNMFPTALDMLLNIAGESNVIKKENVNNRFWNKFTHGNYQNTKFCIAFMRNDDYDPMAFKNIQKFCDQKGIPLLSKGFVGRHNDNSYAINSWFIKQYKNILQYDFGRAGTVE</sequence>
<name>A0A6P2CLK0_9LACO</name>
<evidence type="ECO:0000313" key="1">
    <source>
        <dbReference type="EMBL" id="TYC46166.1"/>
    </source>
</evidence>
<dbReference type="NCBIfam" id="TIGR03712">
    <property type="entry name" value="acc_sec_asp2"/>
    <property type="match status" value="1"/>
</dbReference>
<evidence type="ECO:0000313" key="2">
    <source>
        <dbReference type="Proteomes" id="UP000442244"/>
    </source>
</evidence>
<dbReference type="SUPFAM" id="SSF53474">
    <property type="entry name" value="alpha/beta-Hydrolases"/>
    <property type="match status" value="1"/>
</dbReference>
<gene>
    <name evidence="1" type="primary">asp2</name>
    <name evidence="1" type="ORF">ESZ47_08010</name>
</gene>
<protein>
    <submittedName>
        <fullName evidence="1">Accessory Sec system protein Asp2</fullName>
    </submittedName>
</protein>
<proteinExistence type="predicted"/>
<reference evidence="1 2" key="1">
    <citation type="submission" date="2019-01" db="EMBL/GenBank/DDBJ databases">
        <title>Leuconostoc litchii sp. nov., a novel lactic acid bacterium isolated from lychee.</title>
        <authorList>
            <person name="Wang L.-T."/>
        </authorList>
    </citation>
    <scope>NUCLEOTIDE SEQUENCE [LARGE SCALE GENOMIC DNA]</scope>
    <source>
        <strain evidence="1 2">MB7</strain>
    </source>
</reference>
<dbReference type="Proteomes" id="UP000442244">
    <property type="component" value="Unassembled WGS sequence"/>
</dbReference>
<dbReference type="Pfam" id="PF16929">
    <property type="entry name" value="Asp2"/>
    <property type="match status" value="1"/>
</dbReference>
<dbReference type="AlphaFoldDB" id="A0A6P2CLK0"/>
<dbReference type="InterPro" id="IPR022267">
    <property type="entry name" value="Asp2"/>
</dbReference>
<dbReference type="EMBL" id="SDGY01000006">
    <property type="protein sequence ID" value="TYC46166.1"/>
    <property type="molecule type" value="Genomic_DNA"/>
</dbReference>
<dbReference type="InterPro" id="IPR029058">
    <property type="entry name" value="AB_hydrolase_fold"/>
</dbReference>
<organism evidence="1 2">
    <name type="scientific">Leuconostoc litchii</name>
    <dbReference type="NCBI Taxonomy" id="1981069"/>
    <lineage>
        <taxon>Bacteria</taxon>
        <taxon>Bacillati</taxon>
        <taxon>Bacillota</taxon>
        <taxon>Bacilli</taxon>
        <taxon>Lactobacillales</taxon>
        <taxon>Lactobacillaceae</taxon>
        <taxon>Leuconostoc</taxon>
    </lineage>
</organism>
<dbReference type="OrthoDB" id="9768578at2"/>
<keyword evidence="2" id="KW-1185">Reference proteome</keyword>
<comment type="caution">
    <text evidence="1">The sequence shown here is derived from an EMBL/GenBank/DDBJ whole genome shotgun (WGS) entry which is preliminary data.</text>
</comment>
<dbReference type="RefSeq" id="WP_148606403.1">
    <property type="nucleotide sequence ID" value="NZ_BSUV01000001.1"/>
</dbReference>
<dbReference type="GO" id="GO:0015031">
    <property type="term" value="P:protein transport"/>
    <property type="evidence" value="ECO:0007669"/>
    <property type="project" value="InterPro"/>
</dbReference>
<accession>A0A6P2CLK0</accession>